<feature type="transmembrane region" description="Helical" evidence="1">
    <location>
        <begin position="205"/>
        <end position="224"/>
    </location>
</feature>
<dbReference type="EMBL" id="DSXI01000313">
    <property type="protein sequence ID" value="HGS05136.1"/>
    <property type="molecule type" value="Genomic_DNA"/>
</dbReference>
<evidence type="ECO:0000259" key="2">
    <source>
        <dbReference type="Pfam" id="PF07885"/>
    </source>
</evidence>
<feature type="transmembrane region" description="Helical" evidence="1">
    <location>
        <begin position="92"/>
        <end position="116"/>
    </location>
</feature>
<sequence>MTQRLLPFRHFWSEDHGLTGLLIFFLGYFILLNSMSEFWFGRLAAHVLFSLIIMTGVLTIFSQKWLRPVVLALAAISLAFNLGEQFRPTLSLATLNACFSLGYLGLLLPMIVVRIFQEGPITGHRIQGAIVVYLLLGGIFSLLYQVTAFTLPQAFRWSDGLPSGDPNLLRRELTYFSFITLTTTGYGDITAVHPLARTLVMLEALVGQLYPAIVLAWLVSLAVTHKPQKS</sequence>
<evidence type="ECO:0000313" key="3">
    <source>
        <dbReference type="EMBL" id="HGS05136.1"/>
    </source>
</evidence>
<feature type="domain" description="Potassium channel" evidence="2">
    <location>
        <begin position="174"/>
        <end position="220"/>
    </location>
</feature>
<comment type="caution">
    <text evidence="3">The sequence shown here is derived from an EMBL/GenBank/DDBJ whole genome shotgun (WGS) entry which is preliminary data.</text>
</comment>
<keyword evidence="3" id="KW-0407">Ion channel</keyword>
<keyword evidence="3" id="KW-0406">Ion transport</keyword>
<dbReference type="GO" id="GO:0034220">
    <property type="term" value="P:monoatomic ion transmembrane transport"/>
    <property type="evidence" value="ECO:0007669"/>
    <property type="project" value="UniProtKB-KW"/>
</dbReference>
<keyword evidence="1" id="KW-0472">Membrane</keyword>
<keyword evidence="1" id="KW-0812">Transmembrane</keyword>
<dbReference type="InterPro" id="IPR013099">
    <property type="entry name" value="K_chnl_dom"/>
</dbReference>
<feature type="transmembrane region" description="Helical" evidence="1">
    <location>
        <begin position="12"/>
        <end position="31"/>
    </location>
</feature>
<feature type="transmembrane region" description="Helical" evidence="1">
    <location>
        <begin position="128"/>
        <end position="151"/>
    </location>
</feature>
<dbReference type="Pfam" id="PF07885">
    <property type="entry name" value="Ion_trans_2"/>
    <property type="match status" value="1"/>
</dbReference>
<dbReference type="SUPFAM" id="SSF81324">
    <property type="entry name" value="Voltage-gated potassium channels"/>
    <property type="match status" value="1"/>
</dbReference>
<protein>
    <submittedName>
        <fullName evidence="3">Two pore domain potassium channel family protein</fullName>
    </submittedName>
</protein>
<name>A0A7V4G8C5_9BACT</name>
<gene>
    <name evidence="3" type="ORF">ENT08_05265</name>
</gene>
<reference evidence="3" key="1">
    <citation type="journal article" date="2020" name="mSystems">
        <title>Genome- and Community-Level Interaction Insights into Carbon Utilization and Element Cycling Functions of Hydrothermarchaeota in Hydrothermal Sediment.</title>
        <authorList>
            <person name="Zhou Z."/>
            <person name="Liu Y."/>
            <person name="Xu W."/>
            <person name="Pan J."/>
            <person name="Luo Z.H."/>
            <person name="Li M."/>
        </authorList>
    </citation>
    <scope>NUCLEOTIDE SEQUENCE [LARGE SCALE GENOMIC DNA]</scope>
    <source>
        <strain evidence="3">SpSt-548</strain>
    </source>
</reference>
<keyword evidence="1" id="KW-1133">Transmembrane helix</keyword>
<keyword evidence="3" id="KW-0813">Transport</keyword>
<dbReference type="AlphaFoldDB" id="A0A7V4G8C5"/>
<feature type="transmembrane region" description="Helical" evidence="1">
    <location>
        <begin position="43"/>
        <end position="61"/>
    </location>
</feature>
<organism evidence="3">
    <name type="scientific">Desulfobacca acetoxidans</name>
    <dbReference type="NCBI Taxonomy" id="60893"/>
    <lineage>
        <taxon>Bacteria</taxon>
        <taxon>Pseudomonadati</taxon>
        <taxon>Thermodesulfobacteriota</taxon>
        <taxon>Desulfobaccia</taxon>
        <taxon>Desulfobaccales</taxon>
        <taxon>Desulfobaccaceae</taxon>
        <taxon>Desulfobacca</taxon>
    </lineage>
</organism>
<evidence type="ECO:0000256" key="1">
    <source>
        <dbReference type="SAM" id="Phobius"/>
    </source>
</evidence>
<proteinExistence type="predicted"/>
<dbReference type="Gene3D" id="1.10.287.70">
    <property type="match status" value="1"/>
</dbReference>
<accession>A0A7V4G8C5</accession>